<dbReference type="EMBL" id="AAZO01005472">
    <property type="status" value="NOT_ANNOTATED_CDS"/>
    <property type="molecule type" value="Genomic_DNA"/>
</dbReference>
<evidence type="ECO:0000313" key="3">
    <source>
        <dbReference type="EnsemblMetazoa" id="PHUM448380-PA"/>
    </source>
</evidence>
<evidence type="ECO:0000259" key="1">
    <source>
        <dbReference type="Pfam" id="PF00650"/>
    </source>
</evidence>
<dbReference type="GO" id="GO:0016020">
    <property type="term" value="C:membrane"/>
    <property type="evidence" value="ECO:0007669"/>
    <property type="project" value="TreeGrafter"/>
</dbReference>
<dbReference type="InterPro" id="IPR036273">
    <property type="entry name" value="CRAL/TRIO_N_dom_sf"/>
</dbReference>
<dbReference type="CTD" id="8231226"/>
<feature type="domain" description="CRAL-TRIO" evidence="1">
    <location>
        <begin position="88"/>
        <end position="210"/>
    </location>
</feature>
<dbReference type="Proteomes" id="UP000009046">
    <property type="component" value="Unassembled WGS sequence"/>
</dbReference>
<dbReference type="HOGENOM" id="CLU_1295751_0_0_1"/>
<dbReference type="Pfam" id="PF00650">
    <property type="entry name" value="CRAL_TRIO"/>
    <property type="match status" value="1"/>
</dbReference>
<evidence type="ECO:0000313" key="4">
    <source>
        <dbReference type="Proteomes" id="UP000009046"/>
    </source>
</evidence>
<gene>
    <name evidence="3" type="primary">8231226</name>
    <name evidence="2" type="ORF">Phum_PHUM448380</name>
</gene>
<protein>
    <submittedName>
        <fullName evidence="2 3">Alpha-tocopherol transfer protein, putative</fullName>
    </submittedName>
</protein>
<evidence type="ECO:0000313" key="2">
    <source>
        <dbReference type="EMBL" id="EEB16950.1"/>
    </source>
</evidence>
<dbReference type="GO" id="GO:1902936">
    <property type="term" value="F:phosphatidylinositol bisphosphate binding"/>
    <property type="evidence" value="ECO:0007669"/>
    <property type="project" value="TreeGrafter"/>
</dbReference>
<keyword evidence="4" id="KW-1185">Reference proteome</keyword>
<dbReference type="InParanoid" id="E0VU94"/>
<name>E0VU94_PEDHC</name>
<dbReference type="EnsemblMetazoa" id="PHUM448380-RA">
    <property type="protein sequence ID" value="PHUM448380-PA"/>
    <property type="gene ID" value="PHUM448380"/>
</dbReference>
<dbReference type="GeneID" id="8231226"/>
<dbReference type="RefSeq" id="XP_002429688.1">
    <property type="nucleotide sequence ID" value="XM_002429643.1"/>
</dbReference>
<reference evidence="2" key="2">
    <citation type="submission" date="2007-04" db="EMBL/GenBank/DDBJ databases">
        <title>The genome of the human body louse.</title>
        <authorList>
            <consortium name="The Human Body Louse Genome Consortium"/>
            <person name="Kirkness E."/>
            <person name="Walenz B."/>
            <person name="Hass B."/>
            <person name="Bruggner R."/>
            <person name="Strausberg R."/>
        </authorList>
    </citation>
    <scope>NUCLEOTIDE SEQUENCE</scope>
    <source>
        <strain evidence="2">USDA</strain>
    </source>
</reference>
<dbReference type="Gene3D" id="3.40.525.10">
    <property type="entry name" value="CRAL-TRIO lipid binding domain"/>
    <property type="match status" value="1"/>
</dbReference>
<accession>E0VU94</accession>
<sequence>MNLFNFFQFDPTPEDLRNLKEWIQAVPYLPHNLEDQEFATYFRAFKGSLEKTKIFIDKFYQGRIKYPEILTNFNPLSDGAMIDQKLAYKVPLPQRAKDGSLIIATKIRDCEIDFDPCEIFKMYALMFKILVLENQIKNGRVVFIADCKNVKFSHIKKMTPQIVATVMGVITTIFPYRISGMHAIGLPQAAEWMVTLVKSLVKPKLAERVRDIF</sequence>
<dbReference type="PANTHER" id="PTHR10174">
    <property type="entry name" value="ALPHA-TOCOPHEROL TRANSFER PROTEIN-RELATED"/>
    <property type="match status" value="1"/>
</dbReference>
<dbReference type="VEuPathDB" id="VectorBase:PHUM448380"/>
<dbReference type="PANTHER" id="PTHR10174:SF222">
    <property type="entry name" value="GH10083P-RELATED"/>
    <property type="match status" value="1"/>
</dbReference>
<dbReference type="SUPFAM" id="SSF52087">
    <property type="entry name" value="CRAL/TRIO domain"/>
    <property type="match status" value="1"/>
</dbReference>
<dbReference type="InterPro" id="IPR001251">
    <property type="entry name" value="CRAL-TRIO_dom"/>
</dbReference>
<dbReference type="eggNOG" id="KOG1471">
    <property type="taxonomic scope" value="Eukaryota"/>
</dbReference>
<proteinExistence type="predicted"/>
<dbReference type="InterPro" id="IPR036865">
    <property type="entry name" value="CRAL-TRIO_dom_sf"/>
</dbReference>
<reference evidence="2" key="1">
    <citation type="submission" date="2007-04" db="EMBL/GenBank/DDBJ databases">
        <title>Annotation of Pediculus humanus corporis strain USDA.</title>
        <authorList>
            <person name="Kirkness E."/>
            <person name="Hannick L."/>
            <person name="Hass B."/>
            <person name="Bruggner R."/>
            <person name="Lawson D."/>
            <person name="Bidwell S."/>
            <person name="Joardar V."/>
            <person name="Caler E."/>
            <person name="Walenz B."/>
            <person name="Inman J."/>
            <person name="Schobel S."/>
            <person name="Galinsky K."/>
            <person name="Amedeo P."/>
            <person name="Strausberg R."/>
        </authorList>
    </citation>
    <scope>NUCLEOTIDE SEQUENCE</scope>
    <source>
        <strain evidence="2">USDA</strain>
    </source>
</reference>
<dbReference type="EMBL" id="DS235784">
    <property type="protein sequence ID" value="EEB16950.1"/>
    <property type="molecule type" value="Genomic_DNA"/>
</dbReference>
<dbReference type="OrthoDB" id="6575879at2759"/>
<dbReference type="SUPFAM" id="SSF46938">
    <property type="entry name" value="CRAL/TRIO N-terminal domain"/>
    <property type="match status" value="1"/>
</dbReference>
<dbReference type="AlphaFoldDB" id="E0VU94"/>
<reference evidence="3" key="3">
    <citation type="submission" date="2021-02" db="UniProtKB">
        <authorList>
            <consortium name="EnsemblMetazoa"/>
        </authorList>
    </citation>
    <scope>IDENTIFICATION</scope>
    <source>
        <strain evidence="3">USDA</strain>
    </source>
</reference>
<dbReference type="KEGG" id="phu:Phum_PHUM448380"/>
<organism>
    <name type="scientific">Pediculus humanus subsp. corporis</name>
    <name type="common">Body louse</name>
    <dbReference type="NCBI Taxonomy" id="121224"/>
    <lineage>
        <taxon>Eukaryota</taxon>
        <taxon>Metazoa</taxon>
        <taxon>Ecdysozoa</taxon>
        <taxon>Arthropoda</taxon>
        <taxon>Hexapoda</taxon>
        <taxon>Insecta</taxon>
        <taxon>Pterygota</taxon>
        <taxon>Neoptera</taxon>
        <taxon>Paraneoptera</taxon>
        <taxon>Psocodea</taxon>
        <taxon>Troctomorpha</taxon>
        <taxon>Phthiraptera</taxon>
        <taxon>Anoplura</taxon>
        <taxon>Pediculidae</taxon>
        <taxon>Pediculus</taxon>
    </lineage>
</organism>